<dbReference type="PRINTS" id="PR00033">
    <property type="entry name" value="HTHASNC"/>
</dbReference>
<dbReference type="Proteomes" id="UP000091929">
    <property type="component" value="Unassembled WGS sequence"/>
</dbReference>
<name>A0A150IIE1_9EURY</name>
<dbReference type="PANTHER" id="PTHR43413">
    <property type="entry name" value="TRANSCRIPTIONAL REGULATOR, ASNC FAMILY"/>
    <property type="match status" value="1"/>
</dbReference>
<dbReference type="Pfam" id="PF13412">
    <property type="entry name" value="HTH_24"/>
    <property type="match status" value="1"/>
</dbReference>
<dbReference type="Proteomes" id="UP000092401">
    <property type="component" value="Unassembled WGS sequence"/>
</dbReference>
<dbReference type="Proteomes" id="UP000092403">
    <property type="component" value="Unassembled WGS sequence"/>
</dbReference>
<dbReference type="Gene3D" id="3.30.70.920">
    <property type="match status" value="1"/>
</dbReference>
<accession>A0A150IIE1</accession>
<evidence type="ECO:0000313" key="6">
    <source>
        <dbReference type="EMBL" id="KYC46550.1"/>
    </source>
</evidence>
<keyword evidence="3" id="KW-0804">Transcription</keyword>
<dbReference type="EMBL" id="LNGF01000061">
    <property type="protein sequence ID" value="KYC46550.1"/>
    <property type="molecule type" value="Genomic_DNA"/>
</dbReference>
<proteinExistence type="predicted"/>
<comment type="caution">
    <text evidence="5">The sequence shown here is derived from an EMBL/GenBank/DDBJ whole genome shotgun (WGS) entry which is preliminary data.</text>
</comment>
<dbReference type="InterPro" id="IPR011991">
    <property type="entry name" value="ArsR-like_HTH"/>
</dbReference>
<feature type="domain" description="HTH asnC-type" evidence="4">
    <location>
        <begin position="7"/>
        <end position="67"/>
    </location>
</feature>
<dbReference type="InterPro" id="IPR019885">
    <property type="entry name" value="Tscrpt_reg_HTH_AsnC-type_CS"/>
</dbReference>
<dbReference type="SUPFAM" id="SSF46785">
    <property type="entry name" value="Winged helix' DNA-binding domain"/>
    <property type="match status" value="1"/>
</dbReference>
<dbReference type="PROSITE" id="PS00519">
    <property type="entry name" value="HTH_ASNC_1"/>
    <property type="match status" value="1"/>
</dbReference>
<dbReference type="SMART" id="SM00344">
    <property type="entry name" value="HTH_ASNC"/>
    <property type="match status" value="1"/>
</dbReference>
<accession>A0A150INJ2</accession>
<evidence type="ECO:0000259" key="4">
    <source>
        <dbReference type="PROSITE" id="PS50956"/>
    </source>
</evidence>
<evidence type="ECO:0000313" key="5">
    <source>
        <dbReference type="EMBL" id="KYC44729.1"/>
    </source>
</evidence>
<sequence>MNSNVRLDEKDRQIITLFQKNPEISQSEIAEIIGLSQPSVGMRIKKLKDRGILSHIVGMNFKKVNLFLAKVEIAAKNSQNIIDTFSKCPFFINALMVSGKYNMTLLFMGENIATLESIVDYHLRLNPDVKEVDFNIIISPVKDLVMPVRITLEGERGCELDCEGCPYYKSGRCLGCPATNAYKGDFWRKD</sequence>
<dbReference type="InterPro" id="IPR050684">
    <property type="entry name" value="HTH-Siroheme_Decarb"/>
</dbReference>
<protein>
    <submittedName>
        <fullName evidence="5">Putative HTH-type transcriptional regulator</fullName>
    </submittedName>
</protein>
<evidence type="ECO:0000313" key="8">
    <source>
        <dbReference type="Proteomes" id="UP000091929"/>
    </source>
</evidence>
<dbReference type="Gene3D" id="1.10.10.10">
    <property type="entry name" value="Winged helix-like DNA-binding domain superfamily/Winged helix DNA-binding domain"/>
    <property type="match status" value="1"/>
</dbReference>
<accession>A0A150IXT1</accession>
<dbReference type="EMBL" id="LNGE01000045">
    <property type="protein sequence ID" value="KYC44729.1"/>
    <property type="molecule type" value="Genomic_DNA"/>
</dbReference>
<reference evidence="8 9" key="1">
    <citation type="journal article" date="2016" name="ISME J.">
        <title>Chasing the elusive Euryarchaeota class WSA2: genomes reveal a uniquely fastidious methyl-reducing methanogen.</title>
        <authorList>
            <person name="Nobu M.K."/>
            <person name="Narihiro T."/>
            <person name="Kuroda K."/>
            <person name="Mei R."/>
            <person name="Liu W.T."/>
        </authorList>
    </citation>
    <scope>NUCLEOTIDE SEQUENCE [LARGE SCALE GENOMIC DNA]</scope>
    <source>
        <strain evidence="5">B03fssc0709_Meth_Bin005</strain>
        <strain evidence="6">B15fssc0709_Meth_Bin003</strain>
        <strain evidence="7">BMIXfssc0709_Meth_Bin006</strain>
    </source>
</reference>
<evidence type="ECO:0000256" key="3">
    <source>
        <dbReference type="ARBA" id="ARBA00023163"/>
    </source>
</evidence>
<evidence type="ECO:0000313" key="7">
    <source>
        <dbReference type="EMBL" id="KYC49715.1"/>
    </source>
</evidence>
<dbReference type="GO" id="GO:0043565">
    <property type="term" value="F:sequence-specific DNA binding"/>
    <property type="evidence" value="ECO:0007669"/>
    <property type="project" value="InterPro"/>
</dbReference>
<keyword evidence="1" id="KW-0805">Transcription regulation</keyword>
<dbReference type="InterPro" id="IPR036390">
    <property type="entry name" value="WH_DNA-bd_sf"/>
</dbReference>
<evidence type="ECO:0000256" key="1">
    <source>
        <dbReference type="ARBA" id="ARBA00023015"/>
    </source>
</evidence>
<dbReference type="CDD" id="cd00090">
    <property type="entry name" value="HTH_ARSR"/>
    <property type="match status" value="1"/>
</dbReference>
<dbReference type="InterPro" id="IPR036388">
    <property type="entry name" value="WH-like_DNA-bd_sf"/>
</dbReference>
<dbReference type="PANTHER" id="PTHR43413:SF7">
    <property type="entry name" value="HTH-TYPE TRANSCRIPTIONAL REGULATOR PTR2"/>
    <property type="match status" value="1"/>
</dbReference>
<dbReference type="PROSITE" id="PS50956">
    <property type="entry name" value="HTH_ASNC_2"/>
    <property type="match status" value="1"/>
</dbReference>
<dbReference type="InterPro" id="IPR000485">
    <property type="entry name" value="AsnC-type_HTH_dom"/>
</dbReference>
<keyword evidence="2" id="KW-0238">DNA-binding</keyword>
<dbReference type="EMBL" id="LNJC01000028">
    <property type="protein sequence ID" value="KYC49715.1"/>
    <property type="molecule type" value="Genomic_DNA"/>
</dbReference>
<evidence type="ECO:0000256" key="2">
    <source>
        <dbReference type="ARBA" id="ARBA00023125"/>
    </source>
</evidence>
<dbReference type="InterPro" id="IPR019888">
    <property type="entry name" value="Tscrpt_reg_AsnC-like"/>
</dbReference>
<gene>
    <name evidence="5" type="ORF">APG10_01483</name>
    <name evidence="6" type="ORF">APG11_01828</name>
    <name evidence="7" type="ORF">APG12_01303</name>
</gene>
<dbReference type="AlphaFoldDB" id="A0A150IIE1"/>
<evidence type="ECO:0000313" key="9">
    <source>
        <dbReference type="Proteomes" id="UP000092401"/>
    </source>
</evidence>
<organism evidence="5 9">
    <name type="scientific">Candidatus Methanofastidiosum methylothiophilum</name>
    <dbReference type="NCBI Taxonomy" id="1705564"/>
    <lineage>
        <taxon>Archaea</taxon>
        <taxon>Methanobacteriati</taxon>
        <taxon>Methanobacteriota</taxon>
        <taxon>Stenosarchaea group</taxon>
        <taxon>Candidatus Methanofastidiosia</taxon>
        <taxon>Candidatus Methanofastidiosales</taxon>
        <taxon>Candidatus Methanofastidiosaceae</taxon>
        <taxon>Candidatus Methanofastidiosum</taxon>
    </lineage>
</organism>